<evidence type="ECO:0000256" key="3">
    <source>
        <dbReference type="ARBA" id="ARBA00023067"/>
    </source>
</evidence>
<dbReference type="AlphaFoldDB" id="A0AAC8T8L1"/>
<evidence type="ECO:0000256" key="5">
    <source>
        <dbReference type="RuleBase" id="RU003939"/>
    </source>
</evidence>
<dbReference type="SUPFAM" id="SSF47729">
    <property type="entry name" value="IHF-like DNA-binding proteins"/>
    <property type="match status" value="1"/>
</dbReference>
<dbReference type="EMBL" id="CP011376">
    <property type="protein sequence ID" value="AKG08058.1"/>
    <property type="molecule type" value="Genomic_DNA"/>
</dbReference>
<dbReference type="GO" id="GO:0003677">
    <property type="term" value="F:DNA binding"/>
    <property type="evidence" value="ECO:0007669"/>
    <property type="project" value="UniProtKB-KW"/>
</dbReference>
<evidence type="ECO:0000256" key="1">
    <source>
        <dbReference type="ARBA" id="ARBA00003819"/>
    </source>
</evidence>
<dbReference type="InterPro" id="IPR020816">
    <property type="entry name" value="Histone-like_DNA-bd_CS"/>
</dbReference>
<dbReference type="PRINTS" id="PR01727">
    <property type="entry name" value="DNABINDINGHU"/>
</dbReference>
<dbReference type="InterPro" id="IPR010992">
    <property type="entry name" value="IHF-like_DNA-bd_dom_sf"/>
</dbReference>
<dbReference type="SMART" id="SM00411">
    <property type="entry name" value="BHL"/>
    <property type="match status" value="1"/>
</dbReference>
<name>A0AAC8T8L1_9GAMM</name>
<dbReference type="Pfam" id="PF00216">
    <property type="entry name" value="Bac_DNA_binding"/>
    <property type="match status" value="1"/>
</dbReference>
<comment type="similarity">
    <text evidence="2 5">Belongs to the bacterial histone-like protein family.</text>
</comment>
<dbReference type="GO" id="GO:0005829">
    <property type="term" value="C:cytosol"/>
    <property type="evidence" value="ECO:0007669"/>
    <property type="project" value="TreeGrafter"/>
</dbReference>
<dbReference type="PANTHER" id="PTHR33175">
    <property type="entry name" value="DNA-BINDING PROTEIN HU"/>
    <property type="match status" value="1"/>
</dbReference>
<accession>A0AAC8T8L1</accession>
<dbReference type="RefSeq" id="WP_046696355.1">
    <property type="nucleotide sequence ID" value="NZ_CP011376.1"/>
</dbReference>
<dbReference type="Gene3D" id="4.10.520.10">
    <property type="entry name" value="IHF-like DNA-binding proteins"/>
    <property type="match status" value="1"/>
</dbReference>
<comment type="function">
    <text evidence="1">Histone-like DNA-binding protein which is capable of wrapping DNA to stabilize it, and thus to prevent its denaturation under extreme environmental conditions.</text>
</comment>
<proteinExistence type="inferred from homology"/>
<evidence type="ECO:0008006" key="8">
    <source>
        <dbReference type="Google" id="ProtNLM"/>
    </source>
</evidence>
<dbReference type="InterPro" id="IPR000119">
    <property type="entry name" value="Hist_DNA-bd"/>
</dbReference>
<evidence type="ECO:0000256" key="4">
    <source>
        <dbReference type="ARBA" id="ARBA00023125"/>
    </source>
</evidence>
<dbReference type="Proteomes" id="UP000077465">
    <property type="component" value="Chromosome"/>
</dbReference>
<evidence type="ECO:0000313" key="6">
    <source>
        <dbReference type="EMBL" id="AKG08058.1"/>
    </source>
</evidence>
<keyword evidence="4" id="KW-0238">DNA-binding</keyword>
<gene>
    <name evidence="6" type="ORF">AAX06_07725</name>
</gene>
<evidence type="ECO:0000313" key="7">
    <source>
        <dbReference type="Proteomes" id="UP000077465"/>
    </source>
</evidence>
<dbReference type="PROSITE" id="PS00045">
    <property type="entry name" value="HISTONE_LIKE"/>
    <property type="match status" value="1"/>
</dbReference>
<evidence type="ECO:0000256" key="2">
    <source>
        <dbReference type="ARBA" id="ARBA00010529"/>
    </source>
</evidence>
<protein>
    <recommendedName>
        <fullName evidence="8">DNA-binding protein HU</fullName>
    </recommendedName>
</protein>
<dbReference type="PANTHER" id="PTHR33175:SF3">
    <property type="entry name" value="DNA-BINDING PROTEIN HU-BETA"/>
    <property type="match status" value="1"/>
</dbReference>
<dbReference type="CDD" id="cd13836">
    <property type="entry name" value="IHF_B"/>
    <property type="match status" value="1"/>
</dbReference>
<keyword evidence="3" id="KW-0226">DNA condensation</keyword>
<dbReference type="GO" id="GO:0030527">
    <property type="term" value="F:structural constituent of chromatin"/>
    <property type="evidence" value="ECO:0007669"/>
    <property type="project" value="InterPro"/>
</dbReference>
<dbReference type="GO" id="GO:0030261">
    <property type="term" value="P:chromosome condensation"/>
    <property type="evidence" value="ECO:0007669"/>
    <property type="project" value="UniProtKB-KW"/>
</dbReference>
<sequence length="91" mass="9808">MNKQELIKSVYDKLDGLPLKQCENAVNAVLGSVKDELAQGDEVNLVGFGLFAVKTQKARTGRNPQTGEKLTIPAKKVPLFKAGKGLKEAVN</sequence>
<reference evidence="6 7" key="1">
    <citation type="submission" date="2015-05" db="EMBL/GenBank/DDBJ databases">
        <authorList>
            <person name="Dickey A."/>
            <person name="Clawson M."/>
            <person name="Bono J."/>
            <person name="Loy J.D."/>
        </authorList>
    </citation>
    <scope>NUCLEOTIDE SEQUENCE [LARGE SCALE GENOMIC DNA]</scope>
    <source>
        <strain evidence="6 7">22581</strain>
    </source>
</reference>
<organism evidence="6 7">
    <name type="scientific">Moraxella bovoculi</name>
    <dbReference type="NCBI Taxonomy" id="386891"/>
    <lineage>
        <taxon>Bacteria</taxon>
        <taxon>Pseudomonadati</taxon>
        <taxon>Pseudomonadota</taxon>
        <taxon>Gammaproteobacteria</taxon>
        <taxon>Moraxellales</taxon>
        <taxon>Moraxellaceae</taxon>
        <taxon>Moraxella</taxon>
    </lineage>
</organism>